<gene>
    <name evidence="5" type="ORF">BJ322DRAFT_1007586</name>
</gene>
<evidence type="ECO:0000256" key="2">
    <source>
        <dbReference type="SAM" id="MobiDB-lite"/>
    </source>
</evidence>
<evidence type="ECO:0000313" key="5">
    <source>
        <dbReference type="EMBL" id="KAF9783796.1"/>
    </source>
</evidence>
<dbReference type="AlphaFoldDB" id="A0A9P6L607"/>
<feature type="chain" id="PRO_5040208368" description="TRP C-terminal domain-containing protein" evidence="4">
    <location>
        <begin position="22"/>
        <end position="622"/>
    </location>
</feature>
<evidence type="ECO:0000256" key="1">
    <source>
        <dbReference type="SAM" id="Coils"/>
    </source>
</evidence>
<dbReference type="Proteomes" id="UP000736335">
    <property type="component" value="Unassembled WGS sequence"/>
</dbReference>
<keyword evidence="3" id="KW-1133">Transmembrane helix</keyword>
<comment type="caution">
    <text evidence="5">The sequence shown here is derived from an EMBL/GenBank/DDBJ whole genome shotgun (WGS) entry which is preliminary data.</text>
</comment>
<evidence type="ECO:0008006" key="7">
    <source>
        <dbReference type="Google" id="ProtNLM"/>
    </source>
</evidence>
<feature type="transmembrane region" description="Helical" evidence="3">
    <location>
        <begin position="592"/>
        <end position="612"/>
    </location>
</feature>
<evidence type="ECO:0000313" key="6">
    <source>
        <dbReference type="Proteomes" id="UP000736335"/>
    </source>
</evidence>
<keyword evidence="4" id="KW-0732">Signal</keyword>
<dbReference type="OrthoDB" id="5392263at2759"/>
<reference evidence="5" key="2">
    <citation type="submission" date="2020-11" db="EMBL/GenBank/DDBJ databases">
        <authorList>
            <consortium name="DOE Joint Genome Institute"/>
            <person name="Kuo A."/>
            <person name="Miyauchi S."/>
            <person name="Kiss E."/>
            <person name="Drula E."/>
            <person name="Kohler A."/>
            <person name="Sanchez-Garcia M."/>
            <person name="Andreopoulos B."/>
            <person name="Barry K.W."/>
            <person name="Bonito G."/>
            <person name="Buee M."/>
            <person name="Carver A."/>
            <person name="Chen C."/>
            <person name="Cichocki N."/>
            <person name="Clum A."/>
            <person name="Culley D."/>
            <person name="Crous P.W."/>
            <person name="Fauchery L."/>
            <person name="Girlanda M."/>
            <person name="Hayes R."/>
            <person name="Keri Z."/>
            <person name="Labutti K."/>
            <person name="Lipzen A."/>
            <person name="Lombard V."/>
            <person name="Magnuson J."/>
            <person name="Maillard F."/>
            <person name="Morin E."/>
            <person name="Murat C."/>
            <person name="Nolan M."/>
            <person name="Ohm R."/>
            <person name="Pangilinan J."/>
            <person name="Pereira M."/>
            <person name="Perotto S."/>
            <person name="Peter M."/>
            <person name="Riley R."/>
            <person name="Sitrit Y."/>
            <person name="Stielow B."/>
            <person name="Szollosi G."/>
            <person name="Zifcakova L."/>
            <person name="Stursova M."/>
            <person name="Spatafora J.W."/>
            <person name="Tedersoo L."/>
            <person name="Vaario L.-M."/>
            <person name="Yamada A."/>
            <person name="Yan M."/>
            <person name="Wang P."/>
            <person name="Xu J."/>
            <person name="Bruns T."/>
            <person name="Baldrian P."/>
            <person name="Vilgalys R."/>
            <person name="Henrissat B."/>
            <person name="Grigoriev I.V."/>
            <person name="Hibbett D."/>
            <person name="Nagy L.G."/>
            <person name="Martin F.M."/>
        </authorList>
    </citation>
    <scope>NUCLEOTIDE SEQUENCE</scope>
    <source>
        <strain evidence="5">UH-Tt-Lm1</strain>
    </source>
</reference>
<feature type="transmembrane region" description="Helical" evidence="3">
    <location>
        <begin position="486"/>
        <end position="510"/>
    </location>
</feature>
<protein>
    <recommendedName>
        <fullName evidence="7">TRP C-terminal domain-containing protein</fullName>
    </recommendedName>
</protein>
<reference evidence="5" key="1">
    <citation type="journal article" date="2020" name="Nat. Commun.">
        <title>Large-scale genome sequencing of mycorrhizal fungi provides insights into the early evolution of symbiotic traits.</title>
        <authorList>
            <person name="Miyauchi S."/>
            <person name="Kiss E."/>
            <person name="Kuo A."/>
            <person name="Drula E."/>
            <person name="Kohler A."/>
            <person name="Sanchez-Garcia M."/>
            <person name="Morin E."/>
            <person name="Andreopoulos B."/>
            <person name="Barry K.W."/>
            <person name="Bonito G."/>
            <person name="Buee M."/>
            <person name="Carver A."/>
            <person name="Chen C."/>
            <person name="Cichocki N."/>
            <person name="Clum A."/>
            <person name="Culley D."/>
            <person name="Crous P.W."/>
            <person name="Fauchery L."/>
            <person name="Girlanda M."/>
            <person name="Hayes R.D."/>
            <person name="Keri Z."/>
            <person name="LaButti K."/>
            <person name="Lipzen A."/>
            <person name="Lombard V."/>
            <person name="Magnuson J."/>
            <person name="Maillard F."/>
            <person name="Murat C."/>
            <person name="Nolan M."/>
            <person name="Ohm R.A."/>
            <person name="Pangilinan J."/>
            <person name="Pereira M.F."/>
            <person name="Perotto S."/>
            <person name="Peter M."/>
            <person name="Pfister S."/>
            <person name="Riley R."/>
            <person name="Sitrit Y."/>
            <person name="Stielow J.B."/>
            <person name="Szollosi G."/>
            <person name="Zifcakova L."/>
            <person name="Stursova M."/>
            <person name="Spatafora J.W."/>
            <person name="Tedersoo L."/>
            <person name="Vaario L.M."/>
            <person name="Yamada A."/>
            <person name="Yan M."/>
            <person name="Wang P."/>
            <person name="Xu J."/>
            <person name="Bruns T."/>
            <person name="Baldrian P."/>
            <person name="Vilgalys R."/>
            <person name="Dunand C."/>
            <person name="Henrissat B."/>
            <person name="Grigoriev I.V."/>
            <person name="Hibbett D."/>
            <person name="Nagy L.G."/>
            <person name="Martin F.M."/>
        </authorList>
    </citation>
    <scope>NUCLEOTIDE SEQUENCE</scope>
    <source>
        <strain evidence="5">UH-Tt-Lm1</strain>
    </source>
</reference>
<accession>A0A9P6L607</accession>
<keyword evidence="1" id="KW-0175">Coiled coil</keyword>
<sequence length="622" mass="69110">MRPDPTRVLLLLLLFYPFVAAKTNFTQCLIDFRNETGALGGVDYRGNPTSSAQAVGFTYETCTTRCGPQSEAFNWREFTQLFASWLLPWLALISQLPFGSGDYADDFVSVIMSVGSPALAAYSLILTSLNARLVYRRAKKCTHESAGDVANALISLQQIPLKLTDEPRLLKYIPINHHWREEIADRLNRRNAWSVAAAASIFWVVIAYLFTLVDSFVSLASDTGNEPSEGQAVGTLWLWLLCLVVGWLWVPTFTSGELRRALVHANRQAVKKAAKKIKQKANKAITTAKNKVNKVNSKFAKRKDPKAPGIETPREESQKAKEESIQEDVNPKTPFPEPLSEQPTVSYQEYHEGQRDHSHIGIGANLSDESLHRSVAQSSIKLGKHTLFVPVDLDSLNRDERRIAATFNYSRVMRYLVFVDDVLNALEDLASDREEVGLSRNRLIFWISMFNASIVSLVLQSGITAAATGIVIFTPTIGLGCRSLGYLIYGGLSITIMILTIISTIFARIAETRGARSSVVRFFTAFIAIALRRICLLLALVNMIGLILISCLQFSNFLNNCYCNASVLGRGAGSYIVISYDGWFDTMREARITATVVAAISMSIYMVFLRLMSTLPRSPADM</sequence>
<feature type="transmembrane region" description="Helical" evidence="3">
    <location>
        <begin position="107"/>
        <end position="129"/>
    </location>
</feature>
<feature type="coiled-coil region" evidence="1">
    <location>
        <begin position="271"/>
        <end position="298"/>
    </location>
</feature>
<feature type="transmembrane region" description="Helical" evidence="3">
    <location>
        <begin position="192"/>
        <end position="211"/>
    </location>
</feature>
<dbReference type="EMBL" id="WIUZ02000009">
    <property type="protein sequence ID" value="KAF9783796.1"/>
    <property type="molecule type" value="Genomic_DNA"/>
</dbReference>
<feature type="region of interest" description="Disordered" evidence="2">
    <location>
        <begin position="298"/>
        <end position="341"/>
    </location>
</feature>
<feature type="transmembrane region" description="Helical" evidence="3">
    <location>
        <begin position="443"/>
        <end position="474"/>
    </location>
</feature>
<keyword evidence="3" id="KW-0812">Transmembrane</keyword>
<keyword evidence="6" id="KW-1185">Reference proteome</keyword>
<feature type="compositionally biased region" description="Basic and acidic residues" evidence="2">
    <location>
        <begin position="312"/>
        <end position="324"/>
    </location>
</feature>
<feature type="signal peptide" evidence="4">
    <location>
        <begin position="1"/>
        <end position="21"/>
    </location>
</feature>
<keyword evidence="3" id="KW-0472">Membrane</keyword>
<name>A0A9P6L607_9AGAM</name>
<feature type="transmembrane region" description="Helical" evidence="3">
    <location>
        <begin position="231"/>
        <end position="250"/>
    </location>
</feature>
<proteinExistence type="predicted"/>
<evidence type="ECO:0000256" key="4">
    <source>
        <dbReference type="SAM" id="SignalP"/>
    </source>
</evidence>
<organism evidence="5 6">
    <name type="scientific">Thelephora terrestris</name>
    <dbReference type="NCBI Taxonomy" id="56493"/>
    <lineage>
        <taxon>Eukaryota</taxon>
        <taxon>Fungi</taxon>
        <taxon>Dikarya</taxon>
        <taxon>Basidiomycota</taxon>
        <taxon>Agaricomycotina</taxon>
        <taxon>Agaricomycetes</taxon>
        <taxon>Thelephorales</taxon>
        <taxon>Thelephoraceae</taxon>
        <taxon>Thelephora</taxon>
    </lineage>
</organism>
<feature type="transmembrane region" description="Helical" evidence="3">
    <location>
        <begin position="522"/>
        <end position="549"/>
    </location>
</feature>
<evidence type="ECO:0000256" key="3">
    <source>
        <dbReference type="SAM" id="Phobius"/>
    </source>
</evidence>